<dbReference type="Proteomes" id="UP000054600">
    <property type="component" value="Unassembled WGS sequence"/>
</dbReference>
<protein>
    <submittedName>
        <fullName evidence="1">Uncharacterized protein</fullName>
    </submittedName>
</protein>
<sequence>MAAGCCCTTAEVVEYRQVTLTPVAPVVQPVIYDVYAPGPLDVTTTTIDFY</sequence>
<evidence type="ECO:0000313" key="2">
    <source>
        <dbReference type="Proteomes" id="UP000054600"/>
    </source>
</evidence>
<organism evidence="1 2">
    <name type="scientific">Legionella shakespearei DSM 23087</name>
    <dbReference type="NCBI Taxonomy" id="1122169"/>
    <lineage>
        <taxon>Bacteria</taxon>
        <taxon>Pseudomonadati</taxon>
        <taxon>Pseudomonadota</taxon>
        <taxon>Gammaproteobacteria</taxon>
        <taxon>Legionellales</taxon>
        <taxon>Legionellaceae</taxon>
        <taxon>Legionella</taxon>
    </lineage>
</organism>
<name>A0A0W0Z891_9GAMM</name>
<reference evidence="1 2" key="1">
    <citation type="submission" date="2015-11" db="EMBL/GenBank/DDBJ databases">
        <title>Genomic analysis of 38 Legionella species identifies large and diverse effector repertoires.</title>
        <authorList>
            <person name="Burstein D."/>
            <person name="Amaro F."/>
            <person name="Zusman T."/>
            <person name="Lifshitz Z."/>
            <person name="Cohen O."/>
            <person name="Gilbert J.A."/>
            <person name="Pupko T."/>
            <person name="Shuman H.A."/>
            <person name="Segal G."/>
        </authorList>
    </citation>
    <scope>NUCLEOTIDE SEQUENCE [LARGE SCALE GENOMIC DNA]</scope>
    <source>
        <strain evidence="1 2">ATCC 49655</strain>
    </source>
</reference>
<proteinExistence type="predicted"/>
<comment type="caution">
    <text evidence="1">The sequence shown here is derived from an EMBL/GenBank/DDBJ whole genome shotgun (WGS) entry which is preliminary data.</text>
</comment>
<dbReference type="PATRIC" id="fig|1122169.6.peg.575"/>
<dbReference type="AlphaFoldDB" id="A0A0W0Z891"/>
<gene>
    <name evidence="1" type="ORF">Lsha_0503</name>
</gene>
<keyword evidence="2" id="KW-1185">Reference proteome</keyword>
<accession>A0A0W0Z891</accession>
<dbReference type="EMBL" id="LNYW01000016">
    <property type="protein sequence ID" value="KTD65134.1"/>
    <property type="molecule type" value="Genomic_DNA"/>
</dbReference>
<dbReference type="eggNOG" id="ENOG5031ENQ">
    <property type="taxonomic scope" value="Bacteria"/>
</dbReference>
<dbReference type="STRING" id="1122169.Lsha_0503"/>
<evidence type="ECO:0000313" key="1">
    <source>
        <dbReference type="EMBL" id="KTD65134.1"/>
    </source>
</evidence>